<dbReference type="GeneID" id="80534734"/>
<sequence length="218" mass="24743">MDRPAEDVDPMLREQFSVLTAVQNDMTKLRDLLKENMFREISLPWPKDYVLRICGIDATMYSEVDLNEWKSRYNISDLQVLGTVGRDEDYGMQRIVVFVSSDGVFAHDPYENEMVRLADTLTAFAMTGMSGFSRKRDATERGPSSTTSPYPRSGGCENVYVGGSSVYGCMLASCNRFKRRRSVYELLLRFGLCRLLAFRQVVKVESVVSAMVSDDECE</sequence>
<dbReference type="EMBL" id="JQ805139">
    <property type="protein sequence ID" value="AFK83846.1"/>
    <property type="molecule type" value="Genomic_DNA"/>
</dbReference>
<dbReference type="Proteomes" id="UP000103899">
    <property type="component" value="Segment"/>
</dbReference>
<evidence type="ECO:0000313" key="1">
    <source>
        <dbReference type="EMBL" id="AFK83846.1"/>
    </source>
</evidence>
<reference evidence="1 2" key="1">
    <citation type="journal article" date="2012" name="J. Virol.">
        <title>A Novel Bat Herpesvirus Encodes Homologues of Major Histocompatibility Complex Classes I and II, C-Type Lectin, and a Unique Family of Immune-Related Genes.</title>
        <authorList>
            <person name="Zhang H."/>
            <person name="Todd S."/>
            <person name="Tachedjian M."/>
            <person name="Barr J.A."/>
            <person name="Luo M."/>
            <person name="Yu M."/>
            <person name="Marsh G.A."/>
            <person name="Crameri G."/>
            <person name="Wang L.F."/>
        </authorList>
    </citation>
    <scope>NUCLEOTIDE SEQUENCE [LARGE SCALE GENOMIC DNA]</scope>
    <source>
        <strain evidence="1">B7D8</strain>
    </source>
</reference>
<proteinExistence type="predicted"/>
<dbReference type="Pfam" id="PF02393">
    <property type="entry name" value="US22"/>
    <property type="match status" value="1"/>
</dbReference>
<organism evidence="1 2">
    <name type="scientific">miniopterid betaherpesvirus 1</name>
    <dbReference type="NCBI Taxonomy" id="3070189"/>
    <lineage>
        <taxon>Viruses</taxon>
        <taxon>Duplodnaviria</taxon>
        <taxon>Heunggongvirae</taxon>
        <taxon>Peploviricota</taxon>
        <taxon>Herviviricetes</taxon>
        <taxon>Herpesvirales</taxon>
        <taxon>Orthoherpesviridae</taxon>
        <taxon>Betaherpesvirinae</taxon>
        <taxon>Quwivirus</taxon>
        <taxon>Quwivirus miniopteridbeta1</taxon>
    </lineage>
</organism>
<accession>I3VQ02</accession>
<protein>
    <submittedName>
        <fullName evidence="1">B29.1</fullName>
    </submittedName>
</protein>
<dbReference type="RefSeq" id="YP_010797031.1">
    <property type="nucleotide sequence ID" value="NC_076129.1"/>
</dbReference>
<keyword evidence="2" id="KW-1185">Reference proteome</keyword>
<dbReference type="InterPro" id="IPR003360">
    <property type="entry name" value="US22-like"/>
</dbReference>
<name>I3VQ02_9BETA</name>
<evidence type="ECO:0000313" key="2">
    <source>
        <dbReference type="Proteomes" id="UP000103899"/>
    </source>
</evidence>
<dbReference type="KEGG" id="vg:80534734"/>